<proteinExistence type="predicted"/>
<comment type="caution">
    <text evidence="3">The sequence shown here is derived from an EMBL/GenBank/DDBJ whole genome shotgun (WGS) entry which is preliminary data.</text>
</comment>
<feature type="compositionally biased region" description="Polar residues" evidence="1">
    <location>
        <begin position="36"/>
        <end position="50"/>
    </location>
</feature>
<reference evidence="3 4" key="1">
    <citation type="submission" date="2015-09" db="EMBL/GenBank/DDBJ databases">
        <title>Genome sequencing project for genomic taxonomy and phylogenomics of Bacillus-like bacteria.</title>
        <authorList>
            <person name="Liu B."/>
            <person name="Wang J."/>
            <person name="Zhu Y."/>
            <person name="Liu G."/>
            <person name="Chen Q."/>
            <person name="Chen Z."/>
            <person name="Lan J."/>
            <person name="Che J."/>
            <person name="Ge C."/>
            <person name="Shi H."/>
            <person name="Pan Z."/>
            <person name="Liu X."/>
        </authorList>
    </citation>
    <scope>NUCLEOTIDE SEQUENCE [LARGE SCALE GENOMIC DNA]</scope>
    <source>
        <strain evidence="3 4">LMG 18435</strain>
    </source>
</reference>
<dbReference type="OrthoDB" id="9783818at2"/>
<dbReference type="InterPro" id="IPR036465">
    <property type="entry name" value="vWFA_dom_sf"/>
</dbReference>
<organism evidence="3 4">
    <name type="scientific">Heyndrickxia shackletonii</name>
    <dbReference type="NCBI Taxonomy" id="157838"/>
    <lineage>
        <taxon>Bacteria</taxon>
        <taxon>Bacillati</taxon>
        <taxon>Bacillota</taxon>
        <taxon>Bacilli</taxon>
        <taxon>Bacillales</taxon>
        <taxon>Bacillaceae</taxon>
        <taxon>Heyndrickxia</taxon>
    </lineage>
</organism>
<keyword evidence="4" id="KW-1185">Reference proteome</keyword>
<accession>A0A0Q3TA86</accession>
<evidence type="ECO:0000256" key="1">
    <source>
        <dbReference type="SAM" id="MobiDB-lite"/>
    </source>
</evidence>
<evidence type="ECO:0000313" key="3">
    <source>
        <dbReference type="EMBL" id="KQL51008.1"/>
    </source>
</evidence>
<dbReference type="EMBL" id="LJJC01000006">
    <property type="protein sequence ID" value="KQL51008.1"/>
    <property type="molecule type" value="Genomic_DNA"/>
</dbReference>
<protein>
    <submittedName>
        <fullName evidence="3">Amino acid dehydrogenase</fullName>
    </submittedName>
</protein>
<dbReference type="PATRIC" id="fig|157838.3.peg.4097"/>
<dbReference type="InterPro" id="IPR002035">
    <property type="entry name" value="VWF_A"/>
</dbReference>
<dbReference type="PROSITE" id="PS50234">
    <property type="entry name" value="VWFA"/>
    <property type="match status" value="1"/>
</dbReference>
<name>A0A0Q3TA86_9BACI</name>
<dbReference type="Pfam" id="PF13519">
    <property type="entry name" value="VWA_2"/>
    <property type="match status" value="1"/>
</dbReference>
<evidence type="ECO:0000313" key="4">
    <source>
        <dbReference type="Proteomes" id="UP000051888"/>
    </source>
</evidence>
<dbReference type="SMART" id="SM00327">
    <property type="entry name" value="VWA"/>
    <property type="match status" value="1"/>
</dbReference>
<sequence length="459" mass="51709">MKVRTFLILVIIAVVLIGCENTKSKVEVQDSHENTTTETNASKEVSSSNPENEEHSKIGVPPLPSTYQELSNLPAGELAGFKHELDNDEELLNQLKDLPNISSKPTHDELDLFYTKLLEKVQQGFQGPEEAINQLKFQSIGDPNIKDPRYQFKDNLNVEILLDASGSMAEIIDGKSKMDIAKESILSFVSELPKQARVGLRVYGHKGSGADSDKSLSCGSSEIVYSMSNYSDQPFKQALNKFSPKGWTPTGLALNEAKKDLEKFNGENNTNIVYLVSDGISTCNDDPIGAAKDLYDSNVSPIINVIGFDVDSKGQNELKQIANATKGIYETVKNQGELQKQLDNIKNVAEQWKEWKAHGEQELRIKKVKNELSIFGYVTEEERKEVDEKTDISFLLSKFYQNKLMDNEAFDYLNNKNNEYHQWIKTEIDQFNQELKALNEKSYGEALKVLEDKYNVNTQ</sequence>
<dbReference type="Proteomes" id="UP000051888">
    <property type="component" value="Unassembled WGS sequence"/>
</dbReference>
<dbReference type="PROSITE" id="PS51257">
    <property type="entry name" value="PROKAR_LIPOPROTEIN"/>
    <property type="match status" value="1"/>
</dbReference>
<feature type="domain" description="VWFA" evidence="2">
    <location>
        <begin position="157"/>
        <end position="345"/>
    </location>
</feature>
<dbReference type="STRING" id="157838.AN964_18440"/>
<dbReference type="SUPFAM" id="SSF53300">
    <property type="entry name" value="vWA-like"/>
    <property type="match status" value="1"/>
</dbReference>
<evidence type="ECO:0000259" key="2">
    <source>
        <dbReference type="PROSITE" id="PS50234"/>
    </source>
</evidence>
<feature type="region of interest" description="Disordered" evidence="1">
    <location>
        <begin position="27"/>
        <end position="64"/>
    </location>
</feature>
<gene>
    <name evidence="3" type="ORF">AN964_18440</name>
</gene>
<dbReference type="AlphaFoldDB" id="A0A0Q3TA86"/>
<dbReference type="Gene3D" id="3.40.50.410">
    <property type="entry name" value="von Willebrand factor, type A domain"/>
    <property type="match status" value="2"/>
</dbReference>